<feature type="region of interest" description="Disordered" evidence="1">
    <location>
        <begin position="307"/>
        <end position="342"/>
    </location>
</feature>
<dbReference type="EMBL" id="JBHMCF010000057">
    <property type="protein sequence ID" value="MFB9476880.1"/>
    <property type="molecule type" value="Genomic_DNA"/>
</dbReference>
<comment type="caution">
    <text evidence="3">The sequence shown here is derived from an EMBL/GenBank/DDBJ whole genome shotgun (WGS) entry which is preliminary data.</text>
</comment>
<feature type="compositionally biased region" description="Low complexity" evidence="1">
    <location>
        <begin position="331"/>
        <end position="342"/>
    </location>
</feature>
<evidence type="ECO:0000259" key="2">
    <source>
        <dbReference type="Pfam" id="PF25591"/>
    </source>
</evidence>
<dbReference type="InterPro" id="IPR016024">
    <property type="entry name" value="ARM-type_fold"/>
</dbReference>
<dbReference type="Gene3D" id="1.25.10.10">
    <property type="entry name" value="Leucine-rich Repeat Variant"/>
    <property type="match status" value="1"/>
</dbReference>
<protein>
    <recommendedName>
        <fullName evidence="2">Leucine rich repeat variant domain-containing protein</fullName>
    </recommendedName>
</protein>
<evidence type="ECO:0000313" key="3">
    <source>
        <dbReference type="EMBL" id="MFB9476880.1"/>
    </source>
</evidence>
<dbReference type="Proteomes" id="UP001589568">
    <property type="component" value="Unassembled WGS sequence"/>
</dbReference>
<gene>
    <name evidence="3" type="ORF">ACFFR3_45950</name>
</gene>
<dbReference type="Pfam" id="PF25591">
    <property type="entry name" value="LRV_2"/>
    <property type="match status" value="1"/>
</dbReference>
<reference evidence="3 4" key="1">
    <citation type="submission" date="2024-09" db="EMBL/GenBank/DDBJ databases">
        <authorList>
            <person name="Sun Q."/>
            <person name="Mori K."/>
        </authorList>
    </citation>
    <scope>NUCLEOTIDE SEQUENCE [LARGE SCALE GENOMIC DNA]</scope>
    <source>
        <strain evidence="3 4">JCM 3324</strain>
    </source>
</reference>
<evidence type="ECO:0000256" key="1">
    <source>
        <dbReference type="SAM" id="MobiDB-lite"/>
    </source>
</evidence>
<sequence length="342" mass="36831">MDDQEPSHSYTIDDLDALTLLMAAHPRMAILETLSCPTRNAAREAAAASRDPRDLVDGMDVPPAEWPRELAERLLAKGAHQPTLRVLATSQYHRVRLAVAENQWAPEEALIALSRHPDLMLSEAAAANPALPVQEIDVIQTGGVLGARMGVLRHPAARRRNADWAATDPDEPVRCRAACSPLTSRAWLERLAADPCDGVRGAAATNPHTPPGSLRLLAGEPRWYTRGCVAANPSSPLDALARLAEDPEWSVRRTLAAHTSIPELVDRLAGDDNEIVRAKAAGNPACPAATLARLAASRSPARVREAVAANPATPEDVRRRLAEHDRSPYVRQAARAAQAARP</sequence>
<dbReference type="InterPro" id="IPR057893">
    <property type="entry name" value="LRV_2"/>
</dbReference>
<name>A0ABV5P2R9_9ACTN</name>
<dbReference type="RefSeq" id="WP_345410179.1">
    <property type="nucleotide sequence ID" value="NZ_BAAAXS010000002.1"/>
</dbReference>
<keyword evidence="4" id="KW-1185">Reference proteome</keyword>
<evidence type="ECO:0000313" key="4">
    <source>
        <dbReference type="Proteomes" id="UP001589568"/>
    </source>
</evidence>
<dbReference type="InterPro" id="IPR011989">
    <property type="entry name" value="ARM-like"/>
</dbReference>
<proteinExistence type="predicted"/>
<feature type="compositionally biased region" description="Basic and acidic residues" evidence="1">
    <location>
        <begin position="315"/>
        <end position="328"/>
    </location>
</feature>
<dbReference type="SUPFAM" id="SSF48371">
    <property type="entry name" value="ARM repeat"/>
    <property type="match status" value="1"/>
</dbReference>
<organism evidence="3 4">
    <name type="scientific">Nonomuraea salmonea</name>
    <dbReference type="NCBI Taxonomy" id="46181"/>
    <lineage>
        <taxon>Bacteria</taxon>
        <taxon>Bacillati</taxon>
        <taxon>Actinomycetota</taxon>
        <taxon>Actinomycetes</taxon>
        <taxon>Streptosporangiales</taxon>
        <taxon>Streptosporangiaceae</taxon>
        <taxon>Nonomuraea</taxon>
    </lineage>
</organism>
<accession>A0ABV5P2R9</accession>
<feature type="domain" description="Leucine rich repeat variant" evidence="2">
    <location>
        <begin position="278"/>
        <end position="337"/>
    </location>
</feature>